<evidence type="ECO:0008006" key="4">
    <source>
        <dbReference type="Google" id="ProtNLM"/>
    </source>
</evidence>
<keyword evidence="1" id="KW-1133">Transmembrane helix</keyword>
<dbReference type="EMBL" id="LRPC01000012">
    <property type="protein sequence ID" value="KYG75865.1"/>
    <property type="molecule type" value="Genomic_DNA"/>
</dbReference>
<dbReference type="AlphaFoldDB" id="A0A150XAW7"/>
<protein>
    <recommendedName>
        <fullName evidence="4">Cytochrome C oxidase Cbb3</fullName>
    </recommendedName>
</protein>
<dbReference type="Proteomes" id="UP000075606">
    <property type="component" value="Unassembled WGS sequence"/>
</dbReference>
<evidence type="ECO:0000256" key="1">
    <source>
        <dbReference type="SAM" id="Phobius"/>
    </source>
</evidence>
<accession>A0A150XAW7</accession>
<name>A0A150XAW7_9BACT</name>
<organism evidence="2 3">
    <name type="scientific">Roseivirga spongicola</name>
    <dbReference type="NCBI Taxonomy" id="333140"/>
    <lineage>
        <taxon>Bacteria</taxon>
        <taxon>Pseudomonadati</taxon>
        <taxon>Bacteroidota</taxon>
        <taxon>Cytophagia</taxon>
        <taxon>Cytophagales</taxon>
        <taxon>Roseivirgaceae</taxon>
        <taxon>Roseivirga</taxon>
    </lineage>
</organism>
<dbReference type="RefSeq" id="WP_068219904.1">
    <property type="nucleotide sequence ID" value="NZ_CP139724.1"/>
</dbReference>
<evidence type="ECO:0000313" key="2">
    <source>
        <dbReference type="EMBL" id="KYG75865.1"/>
    </source>
</evidence>
<keyword evidence="1" id="KW-0812">Transmembrane</keyword>
<keyword evidence="3" id="KW-1185">Reference proteome</keyword>
<dbReference type="OrthoDB" id="982086at2"/>
<reference evidence="2 3" key="1">
    <citation type="submission" date="2016-01" db="EMBL/GenBank/DDBJ databases">
        <title>Genome sequencing of Roseivirga spongicola UST030701-084.</title>
        <authorList>
            <person name="Selvaratnam C."/>
            <person name="Thevarajoo S."/>
            <person name="Goh K.M."/>
            <person name="Ee R."/>
            <person name="Chan K.-G."/>
            <person name="Chong C.S."/>
        </authorList>
    </citation>
    <scope>NUCLEOTIDE SEQUENCE [LARGE SCALE GENOMIC DNA]</scope>
    <source>
        <strain evidence="2 3">UST030701-084</strain>
    </source>
</reference>
<evidence type="ECO:0000313" key="3">
    <source>
        <dbReference type="Proteomes" id="UP000075606"/>
    </source>
</evidence>
<gene>
    <name evidence="2" type="ORF">AWW68_08530</name>
</gene>
<sequence>MFKYYFEQVHNVEVWPIISLIIFFVFFVGLIGYVWKMRKDYVEHMGDLPLSDESLNEFQSQE</sequence>
<feature type="transmembrane region" description="Helical" evidence="1">
    <location>
        <begin position="14"/>
        <end position="35"/>
    </location>
</feature>
<dbReference type="STRING" id="333140.AWW68_08530"/>
<proteinExistence type="predicted"/>
<keyword evidence="1" id="KW-0472">Membrane</keyword>
<comment type="caution">
    <text evidence="2">The sequence shown here is derived from an EMBL/GenBank/DDBJ whole genome shotgun (WGS) entry which is preliminary data.</text>
</comment>